<reference evidence="1 2" key="1">
    <citation type="submission" date="2013-11" db="EMBL/GenBank/DDBJ databases">
        <title>Genome sequencing of Stegodyphus mimosarum.</title>
        <authorList>
            <person name="Bechsgaard J."/>
        </authorList>
    </citation>
    <scope>NUCLEOTIDE SEQUENCE [LARGE SCALE GENOMIC DNA]</scope>
</reference>
<evidence type="ECO:0000313" key="2">
    <source>
        <dbReference type="Proteomes" id="UP000054359"/>
    </source>
</evidence>
<dbReference type="Pfam" id="PF13671">
    <property type="entry name" value="AAA_33"/>
    <property type="match status" value="1"/>
</dbReference>
<dbReference type="PANTHER" id="PTHR10156">
    <property type="entry name" value="2',3'-CYCLIC-NUCLEOTIDE 3'-PHOSPHODIESTERASE"/>
    <property type="match status" value="1"/>
</dbReference>
<feature type="non-terminal residue" evidence="1">
    <location>
        <position position="153"/>
    </location>
</feature>
<dbReference type="GO" id="GO:0004113">
    <property type="term" value="F:2',3'-cyclic-nucleotide 3'-phosphodiesterase activity"/>
    <property type="evidence" value="ECO:0007669"/>
    <property type="project" value="InterPro"/>
</dbReference>
<sequence length="153" mass="17528">MEPESRRKKYIPGSDADSEDIFQYPFTMESGTINFIKNHGHIMFIVRGPPGSGKNTLSKMLAECYASAVVCCADDYFNDQFSRPVRCKESLAASHKYCKKKVSDACKKNRHPIIVQNTHMRKFEFQPYLDLAAEFDYTVIMAITTHKFEISPE</sequence>
<keyword evidence="2" id="KW-1185">Reference proteome</keyword>
<dbReference type="GO" id="GO:0016020">
    <property type="term" value="C:membrane"/>
    <property type="evidence" value="ECO:0007669"/>
    <property type="project" value="InterPro"/>
</dbReference>
<dbReference type="GO" id="GO:0009214">
    <property type="term" value="P:cyclic nucleotide catabolic process"/>
    <property type="evidence" value="ECO:0007669"/>
    <property type="project" value="InterPro"/>
</dbReference>
<dbReference type="Gene3D" id="3.40.50.300">
    <property type="entry name" value="P-loop containing nucleotide triphosphate hydrolases"/>
    <property type="match status" value="1"/>
</dbReference>
<dbReference type="STRING" id="407821.A0A087U4T0"/>
<dbReference type="PANTHER" id="PTHR10156:SF0">
    <property type="entry name" value="2',3'-CYCLIC-NUCLEOTIDE 3'-PHOSPHODIESTERASE"/>
    <property type="match status" value="1"/>
</dbReference>
<protein>
    <submittedName>
        <fullName evidence="1">NEDD4-binding protein 2-like 1</fullName>
    </submittedName>
</protein>
<proteinExistence type="predicted"/>
<dbReference type="AlphaFoldDB" id="A0A087U4T0"/>
<dbReference type="InterPro" id="IPR008431">
    <property type="entry name" value="CNPase"/>
</dbReference>
<gene>
    <name evidence="1" type="ORF">X975_12173</name>
</gene>
<dbReference type="Proteomes" id="UP000054359">
    <property type="component" value="Unassembled WGS sequence"/>
</dbReference>
<organism evidence="1 2">
    <name type="scientific">Stegodyphus mimosarum</name>
    <name type="common">African social velvet spider</name>
    <dbReference type="NCBI Taxonomy" id="407821"/>
    <lineage>
        <taxon>Eukaryota</taxon>
        <taxon>Metazoa</taxon>
        <taxon>Ecdysozoa</taxon>
        <taxon>Arthropoda</taxon>
        <taxon>Chelicerata</taxon>
        <taxon>Arachnida</taxon>
        <taxon>Araneae</taxon>
        <taxon>Araneomorphae</taxon>
        <taxon>Entelegynae</taxon>
        <taxon>Eresoidea</taxon>
        <taxon>Eresidae</taxon>
        <taxon>Stegodyphus</taxon>
    </lineage>
</organism>
<accession>A0A087U4T0</accession>
<evidence type="ECO:0000313" key="1">
    <source>
        <dbReference type="EMBL" id="KFM72369.1"/>
    </source>
</evidence>
<dbReference type="SUPFAM" id="SSF52540">
    <property type="entry name" value="P-loop containing nucleoside triphosphate hydrolases"/>
    <property type="match status" value="1"/>
</dbReference>
<dbReference type="InterPro" id="IPR027417">
    <property type="entry name" value="P-loop_NTPase"/>
</dbReference>
<name>A0A087U4T0_STEMI</name>
<dbReference type="OrthoDB" id="3231855at2759"/>
<dbReference type="EMBL" id="KK118158">
    <property type="protein sequence ID" value="KFM72369.1"/>
    <property type="molecule type" value="Genomic_DNA"/>
</dbReference>
<dbReference type="GO" id="GO:0005737">
    <property type="term" value="C:cytoplasm"/>
    <property type="evidence" value="ECO:0007669"/>
    <property type="project" value="TreeGrafter"/>
</dbReference>